<dbReference type="EMBL" id="CAJVCH010527688">
    <property type="protein sequence ID" value="CAG7822862.1"/>
    <property type="molecule type" value="Genomic_DNA"/>
</dbReference>
<sequence>MEYGVLLHPAVKLQLALNEVISETKLTPRPCKVSFSKGDFEKLSDVSELLEPVMEVTNHLQGDNVTSSLVIPLITYCYNDIQNATVVDEDAAQLQKALLFCFPERFKSNHLNTPDQSQNVRLRKITRDEIFQNKALILATLLDPRFKTLPFNSHAINSSSCSKSVAITALENEYCKQKGEFIEKPGTVPSSELFDKSTEPMPKTKTLFDQLVEAKSNNDCTIRKELLIMNKWLQV</sequence>
<evidence type="ECO:0000313" key="1">
    <source>
        <dbReference type="EMBL" id="CAG7822862.1"/>
    </source>
</evidence>
<proteinExistence type="predicted"/>
<accession>A0A8J2KZD8</accession>
<evidence type="ECO:0000313" key="2">
    <source>
        <dbReference type="Proteomes" id="UP000708208"/>
    </source>
</evidence>
<keyword evidence="2" id="KW-1185">Reference proteome</keyword>
<gene>
    <name evidence="1" type="ORF">AFUS01_LOCUS33109</name>
</gene>
<dbReference type="OrthoDB" id="2438421at2759"/>
<protein>
    <submittedName>
        <fullName evidence="1">Uncharacterized protein</fullName>
    </submittedName>
</protein>
<organism evidence="1 2">
    <name type="scientific">Allacma fusca</name>
    <dbReference type="NCBI Taxonomy" id="39272"/>
    <lineage>
        <taxon>Eukaryota</taxon>
        <taxon>Metazoa</taxon>
        <taxon>Ecdysozoa</taxon>
        <taxon>Arthropoda</taxon>
        <taxon>Hexapoda</taxon>
        <taxon>Collembola</taxon>
        <taxon>Symphypleona</taxon>
        <taxon>Sminthuridae</taxon>
        <taxon>Allacma</taxon>
    </lineage>
</organism>
<reference evidence="1" key="1">
    <citation type="submission" date="2021-06" db="EMBL/GenBank/DDBJ databases">
        <authorList>
            <person name="Hodson N. C."/>
            <person name="Mongue J. A."/>
            <person name="Jaron S. K."/>
        </authorList>
    </citation>
    <scope>NUCLEOTIDE SEQUENCE</scope>
</reference>
<comment type="caution">
    <text evidence="1">The sequence shown here is derived from an EMBL/GenBank/DDBJ whole genome shotgun (WGS) entry which is preliminary data.</text>
</comment>
<dbReference type="AlphaFoldDB" id="A0A8J2KZD8"/>
<dbReference type="Proteomes" id="UP000708208">
    <property type="component" value="Unassembled WGS sequence"/>
</dbReference>
<name>A0A8J2KZD8_9HEXA</name>